<dbReference type="OrthoDB" id="8482143at2"/>
<organism evidence="2 3">
    <name type="scientific">Erythrobacter sanguineus</name>
    <dbReference type="NCBI Taxonomy" id="198312"/>
    <lineage>
        <taxon>Bacteria</taxon>
        <taxon>Pseudomonadati</taxon>
        <taxon>Pseudomonadota</taxon>
        <taxon>Alphaproteobacteria</taxon>
        <taxon>Sphingomonadales</taxon>
        <taxon>Erythrobacteraceae</taxon>
        <taxon>Erythrobacter/Porphyrobacter group</taxon>
        <taxon>Erythrobacter</taxon>
    </lineage>
</organism>
<feature type="signal peptide" evidence="1">
    <location>
        <begin position="1"/>
        <end position="24"/>
    </location>
</feature>
<dbReference type="Proteomes" id="UP000184391">
    <property type="component" value="Unassembled WGS sequence"/>
</dbReference>
<reference evidence="3" key="1">
    <citation type="submission" date="2016-12" db="EMBL/GenBank/DDBJ databases">
        <authorList>
            <person name="Varghese N."/>
            <person name="Submissions S."/>
        </authorList>
    </citation>
    <scope>NUCLEOTIDE SEQUENCE [LARGE SCALE GENOMIC DNA]</scope>
    <source>
        <strain evidence="3">DSM 11032</strain>
    </source>
</reference>
<evidence type="ECO:0000313" key="3">
    <source>
        <dbReference type="Proteomes" id="UP000184391"/>
    </source>
</evidence>
<evidence type="ECO:0000256" key="1">
    <source>
        <dbReference type="SAM" id="SignalP"/>
    </source>
</evidence>
<sequence>MKTGALAALTAAFVLAGCAGGAKPAPAPAPAPTGVVRVPQVMAPQGLEGVIGSPAGVLTGRFGPPRIDLAEGDARKLQFGGATCVLDIYLYPLRPGADAVAAHVEARMRQGGDEVDRGACIREVEARQQVR</sequence>
<dbReference type="AlphaFoldDB" id="A0A1M7STY9"/>
<protein>
    <recommendedName>
        <fullName evidence="4">Lipoprotein</fullName>
    </recommendedName>
</protein>
<evidence type="ECO:0000313" key="2">
    <source>
        <dbReference type="EMBL" id="SHN61922.1"/>
    </source>
</evidence>
<keyword evidence="3" id="KW-1185">Reference proteome</keyword>
<dbReference type="PROSITE" id="PS51257">
    <property type="entry name" value="PROKAR_LIPOPROTEIN"/>
    <property type="match status" value="1"/>
</dbReference>
<dbReference type="EMBL" id="FRDF01000014">
    <property type="protein sequence ID" value="SHN61922.1"/>
    <property type="molecule type" value="Genomic_DNA"/>
</dbReference>
<gene>
    <name evidence="2" type="ORF">SAMN02745193_02337</name>
</gene>
<name>A0A1M7STY9_9SPHN</name>
<proteinExistence type="predicted"/>
<feature type="chain" id="PRO_5012771339" description="Lipoprotein" evidence="1">
    <location>
        <begin position="25"/>
        <end position="131"/>
    </location>
</feature>
<dbReference type="RefSeq" id="WP_072675188.1">
    <property type="nucleotide sequence ID" value="NZ_FRDF01000014.1"/>
</dbReference>
<keyword evidence="1" id="KW-0732">Signal</keyword>
<accession>A0A1M7STY9</accession>
<evidence type="ECO:0008006" key="4">
    <source>
        <dbReference type="Google" id="ProtNLM"/>
    </source>
</evidence>
<dbReference type="STRING" id="198312.SAMN02745193_02337"/>